<name>A0A412ELC2_9FIRM</name>
<dbReference type="PROSITE" id="PS51736">
    <property type="entry name" value="RECOMBINASES_3"/>
    <property type="match status" value="1"/>
</dbReference>
<reference evidence="3 4" key="1">
    <citation type="submission" date="2018-08" db="EMBL/GenBank/DDBJ databases">
        <title>A genome reference for cultivated species of the human gut microbiota.</title>
        <authorList>
            <person name="Zou Y."/>
            <person name="Xue W."/>
            <person name="Luo G."/>
        </authorList>
    </citation>
    <scope>NUCLEOTIDE SEQUENCE [LARGE SCALE GENOMIC DNA]</scope>
    <source>
        <strain evidence="3 4">AF25-21</strain>
    </source>
</reference>
<evidence type="ECO:0000313" key="3">
    <source>
        <dbReference type="EMBL" id="RGR45034.1"/>
    </source>
</evidence>
<accession>A0A412ELC2</accession>
<dbReference type="Proteomes" id="UP000285839">
    <property type="component" value="Unassembled WGS sequence"/>
</dbReference>
<organism evidence="3 4">
    <name type="scientific">Blautia obeum</name>
    <dbReference type="NCBI Taxonomy" id="40520"/>
    <lineage>
        <taxon>Bacteria</taxon>
        <taxon>Bacillati</taxon>
        <taxon>Bacillota</taxon>
        <taxon>Clostridia</taxon>
        <taxon>Lachnospirales</taxon>
        <taxon>Lachnospiraceae</taxon>
        <taxon>Blautia</taxon>
    </lineage>
</organism>
<feature type="domain" description="Resolvase/invertase-type recombinase catalytic" evidence="1">
    <location>
        <begin position="4"/>
        <end position="156"/>
    </location>
</feature>
<dbReference type="PANTHER" id="PTHR30461:SF23">
    <property type="entry name" value="DNA RECOMBINASE-RELATED"/>
    <property type="match status" value="1"/>
</dbReference>
<dbReference type="InterPro" id="IPR011109">
    <property type="entry name" value="DNA_bind_recombinase_dom"/>
</dbReference>
<dbReference type="Pfam" id="PF00239">
    <property type="entry name" value="Resolvase"/>
    <property type="match status" value="1"/>
</dbReference>
<proteinExistence type="predicted"/>
<dbReference type="Pfam" id="PF13408">
    <property type="entry name" value="Zn_ribbon_recom"/>
    <property type="match status" value="1"/>
</dbReference>
<dbReference type="EMBL" id="QRUH01000022">
    <property type="protein sequence ID" value="RGR45034.1"/>
    <property type="molecule type" value="Genomic_DNA"/>
</dbReference>
<dbReference type="PANTHER" id="PTHR30461">
    <property type="entry name" value="DNA-INVERTASE FROM LAMBDOID PROPHAGE"/>
    <property type="match status" value="1"/>
</dbReference>
<dbReference type="InterPro" id="IPR006119">
    <property type="entry name" value="Resolv_N"/>
</dbReference>
<dbReference type="RefSeq" id="WP_118031724.1">
    <property type="nucleotide sequence ID" value="NZ_QRUH01000022.1"/>
</dbReference>
<dbReference type="Gene3D" id="3.90.1750.20">
    <property type="entry name" value="Putative Large Serine Recombinase, Chain B, Domain 2"/>
    <property type="match status" value="1"/>
</dbReference>
<dbReference type="InterPro" id="IPR050639">
    <property type="entry name" value="SSR_resolvase"/>
</dbReference>
<dbReference type="AlphaFoldDB" id="A0A412ELC2"/>
<dbReference type="InterPro" id="IPR038109">
    <property type="entry name" value="DNA_bind_recomb_sf"/>
</dbReference>
<dbReference type="InterPro" id="IPR036162">
    <property type="entry name" value="Resolvase-like_N_sf"/>
</dbReference>
<sequence length="524" mass="60022">MNESVCIYLRKSRADREAEAHGEGETLARHQRILLDLAKKKEYIVGAIYREVVSGETIADRPVMQQLLHEVESGMWDGVLVVEVERLARGDTIDQGVVSRAFQYSDTKIITPTKIYDPNNEFDEEYFEFGLFMSRREYKTIKRRLNAGRISSVKEGKYCGNKPPYGYERIKLAREKGYTLRPVPAQAEIVKMIYTWYAGDGCEQIGVAKIVRKLNDMGIKSALGGDWTPASIQGILTNPVYIGKIRWNGRKTVKTIQNGQVVKTRPRSRNVLICEGLHPSIISDDLYNSVQEIRQKNPPRPISIKNTVRNPLAGIVYCSKCGRAMVRRPHQKHGQEDTLMCPYTSCPTVSSKLSLVEKAVLDGIKEITEKYKLNNDINVPYNTINSGIVSKQNLIREKESELESLNVQKAKQYDLLERGIYTTEVFLERSKTIARSIQSCSDIITKLREEIEHDENIKAQQSNFIPRCEELLNNYWDLNIESRNRMLKNLVEKVVYSKNIKNTYGKGNEINFELDIFPKIQKND</sequence>
<dbReference type="SUPFAM" id="SSF53041">
    <property type="entry name" value="Resolvase-like"/>
    <property type="match status" value="1"/>
</dbReference>
<evidence type="ECO:0000259" key="1">
    <source>
        <dbReference type="PROSITE" id="PS51736"/>
    </source>
</evidence>
<feature type="domain" description="Recombinase" evidence="2">
    <location>
        <begin position="164"/>
        <end position="300"/>
    </location>
</feature>
<evidence type="ECO:0000259" key="2">
    <source>
        <dbReference type="PROSITE" id="PS51737"/>
    </source>
</evidence>
<gene>
    <name evidence="3" type="ORF">DWY46_17655</name>
</gene>
<dbReference type="Gene3D" id="3.40.50.1390">
    <property type="entry name" value="Resolvase, N-terminal catalytic domain"/>
    <property type="match status" value="1"/>
</dbReference>
<dbReference type="InterPro" id="IPR025827">
    <property type="entry name" value="Zn_ribbon_recom_dom"/>
</dbReference>
<dbReference type="CDD" id="cd00338">
    <property type="entry name" value="Ser_Recombinase"/>
    <property type="match status" value="1"/>
</dbReference>
<dbReference type="PROSITE" id="PS51737">
    <property type="entry name" value="RECOMBINASE_DNA_BIND"/>
    <property type="match status" value="1"/>
</dbReference>
<dbReference type="SMART" id="SM00857">
    <property type="entry name" value="Resolvase"/>
    <property type="match status" value="1"/>
</dbReference>
<dbReference type="Pfam" id="PF07508">
    <property type="entry name" value="Recombinase"/>
    <property type="match status" value="1"/>
</dbReference>
<evidence type="ECO:0000313" key="4">
    <source>
        <dbReference type="Proteomes" id="UP000285839"/>
    </source>
</evidence>
<dbReference type="GO" id="GO:0000150">
    <property type="term" value="F:DNA strand exchange activity"/>
    <property type="evidence" value="ECO:0007669"/>
    <property type="project" value="InterPro"/>
</dbReference>
<comment type="caution">
    <text evidence="3">The sequence shown here is derived from an EMBL/GenBank/DDBJ whole genome shotgun (WGS) entry which is preliminary data.</text>
</comment>
<dbReference type="GO" id="GO:0003677">
    <property type="term" value="F:DNA binding"/>
    <property type="evidence" value="ECO:0007669"/>
    <property type="project" value="InterPro"/>
</dbReference>
<protein>
    <submittedName>
        <fullName evidence="3">Recombinase family protein</fullName>
    </submittedName>
</protein>